<dbReference type="InterPro" id="IPR011644">
    <property type="entry name" value="Heme_NO-bd"/>
</dbReference>
<keyword evidence="3" id="KW-1185">Reference proteome</keyword>
<dbReference type="Proteomes" id="UP000469421">
    <property type="component" value="Unassembled WGS sequence"/>
</dbReference>
<dbReference type="GO" id="GO:0020037">
    <property type="term" value="F:heme binding"/>
    <property type="evidence" value="ECO:0007669"/>
    <property type="project" value="InterPro"/>
</dbReference>
<dbReference type="Gene3D" id="3.90.1520.10">
    <property type="entry name" value="H-NOX domain"/>
    <property type="match status" value="1"/>
</dbReference>
<dbReference type="AlphaFoldDB" id="A0A6N7LQL4"/>
<dbReference type="InterPro" id="IPR024096">
    <property type="entry name" value="NO_sig/Golgi_transp_ligand-bd"/>
</dbReference>
<evidence type="ECO:0000313" key="3">
    <source>
        <dbReference type="Proteomes" id="UP000469421"/>
    </source>
</evidence>
<gene>
    <name evidence="2" type="ORF">GFN93_05120</name>
</gene>
<comment type="caution">
    <text evidence="2">The sequence shown here is derived from an EMBL/GenBank/DDBJ whole genome shotgun (WGS) entry which is preliminary data.</text>
</comment>
<dbReference type="PANTHER" id="PTHR45655">
    <property type="entry name" value="GUANYLATE CYCLASE SOLUBLE SUBUNIT BETA-2"/>
    <property type="match status" value="1"/>
</dbReference>
<dbReference type="SUPFAM" id="SSF111126">
    <property type="entry name" value="Ligand-binding domain in the NO signalling and Golgi transport"/>
    <property type="match status" value="1"/>
</dbReference>
<dbReference type="Pfam" id="PF07700">
    <property type="entry name" value="HNOB"/>
    <property type="match status" value="1"/>
</dbReference>
<dbReference type="PANTHER" id="PTHR45655:SF13">
    <property type="entry name" value="SOLUBLE GUANYLATE CYCLASE GCY-32-RELATED"/>
    <property type="match status" value="1"/>
</dbReference>
<reference evidence="2 3" key="1">
    <citation type="submission" date="2019-10" db="EMBL/GenBank/DDBJ databases">
        <title>Alcanivorax sp.PA15-N-34 draft genome sequence.</title>
        <authorList>
            <person name="Liao X."/>
            <person name="Shao Z."/>
        </authorList>
    </citation>
    <scope>NUCLEOTIDE SEQUENCE [LARGE SCALE GENOMIC DNA]</scope>
    <source>
        <strain evidence="2 3">PA15-N-34</strain>
    </source>
</reference>
<name>A0A6N7LQL4_9GAMM</name>
<protein>
    <recommendedName>
        <fullName evidence="1">Heme NO-binding domain-containing protein</fullName>
    </recommendedName>
</protein>
<evidence type="ECO:0000259" key="1">
    <source>
        <dbReference type="Pfam" id="PF07700"/>
    </source>
</evidence>
<sequence length="176" mass="20118">MKGTITRCAKELVESQFGPEQWQAILEDAQVDEETRYRLAYPTTDIDDSMATEILRSTGTVLGLTPEQVADAFGEHWCCVYAPKIYSSIIAKFNSAKEMILGMDRIHVQMTATIRNARPPRFDYQWKDERTLIVTYKSFRGMVDIYRGLVLGVGKLFNEPLRARKLDNTQVEIVFG</sequence>
<dbReference type="EMBL" id="WIRE01000001">
    <property type="protein sequence ID" value="MQX52619.1"/>
    <property type="molecule type" value="Genomic_DNA"/>
</dbReference>
<feature type="domain" description="Heme NO-binding" evidence="1">
    <location>
        <begin position="2"/>
        <end position="162"/>
    </location>
</feature>
<dbReference type="RefSeq" id="WP_153499477.1">
    <property type="nucleotide sequence ID" value="NZ_WIRE01000001.1"/>
</dbReference>
<proteinExistence type="predicted"/>
<organism evidence="2 3">
    <name type="scientific">Alcanivorax sediminis</name>
    <dbReference type="NCBI Taxonomy" id="2663008"/>
    <lineage>
        <taxon>Bacteria</taxon>
        <taxon>Pseudomonadati</taxon>
        <taxon>Pseudomonadota</taxon>
        <taxon>Gammaproteobacteria</taxon>
        <taxon>Oceanospirillales</taxon>
        <taxon>Alcanivoracaceae</taxon>
        <taxon>Alcanivorax</taxon>
    </lineage>
</organism>
<dbReference type="InterPro" id="IPR038158">
    <property type="entry name" value="H-NOX_domain_sf"/>
</dbReference>
<accession>A0A6N7LQL4</accession>
<evidence type="ECO:0000313" key="2">
    <source>
        <dbReference type="EMBL" id="MQX52619.1"/>
    </source>
</evidence>